<evidence type="ECO:0000313" key="4">
    <source>
        <dbReference type="EMBL" id="CAE8739186.1"/>
    </source>
</evidence>
<dbReference type="SUPFAM" id="SSF48371">
    <property type="entry name" value="ARM repeat"/>
    <property type="match status" value="1"/>
</dbReference>
<dbReference type="Gene3D" id="3.20.20.80">
    <property type="entry name" value="Glycosidases"/>
    <property type="match status" value="1"/>
</dbReference>
<sequence length="1247" mass="135300">MVASDVRCFHINVLSTGDAQSAEAEAEVAFFEADLLGSKDYSPPSPIPTNSPLWQWTAGCVAILSFVANQAHRFDGVGALSAGASSRLLWDYDDKARGQILDLLFKPRYGASLQILKVEIGGDTQSTDGAEPSHEHHEGIDFLEESLEMPALFPRLYQAVCGKSTQSLPLPDVLKDGWAPDFMCNLVQPMLNYMARGPTQVFLSGTWAEAGMTYPDMLFDMVRKVVHTPGIGAEENAGSSVELAAALFEHTAAPGVDNWLPRYFEELWRRLPTAETAALRRATLLAFATMIWYNAAMFLRCAEEKSCTVQVFEFWMQRLNLIRSPRDRKVVLLAKLRLFQLGCGQALPGPVAQGLPHLVRKLAEQSKELMRLRQKQGSAAGSDSEEEDDSDADGEGGARANRLKQVLGKLEMAQDNGEESADEDDDDDDDPFNHEGGGYDDDAIQAAFQISVPQTSFLRVGAEFVARQAPPAMQQQVESWIGIQLVCTLAVILNAHHWSHIFAVTFRLRMFLSTGLSAAKIGTCVSEHTFGLKQRDFSPALEITSRCPYHAVSRDKSSPEDSFGHVWAPCPGSGLQQWLAELSAETARQAGDSTRMEAFYGRAASLVIATHGNSCKPPDVAQDRRCRSDTFRARPPLPLHIHCVGVGIFRQFAPQLSKDHALSHDNPESVCPPRLFRSVSEAIFRLYSPSLPGAVSQFSAACSAEIDKCEALIMKSSGSTLPGGLKVKNTFIDVRPNFVDQDGTDMATTFAFNPVAASYFVISVSTMFSTPNESARRQLSGVQPRMFTSDSPTTETALGCIERSEEFRLQSGMAPRGPISGVAPQTGPMTLLAPAEENACCSPTVLDDEEEFDLDEAEEPDEEIEPHRVQRQDTEGFETGLLGRQVTEQHWPSWGQRAPATGFPATVSSSSDAAVYNPTCDPGNLWLFGYGAPSNAECAALEGVSEAFRAPSSSQARGSAQAQAALGAVGSRTLAVAAQQAAQRQVPPGGDMAVMGATEPTAEWATTVTVMMRNLPNKYNQQMLLEELNSSGFLGTYDFVYLPIDPETNANRGYSFINFIDPSFAWMLKLSYEGRKMGRFNSDKVVSVAPAALQGFEANHAHYSTARVNRGDPSTRPLFLRESCMSHSKPDGGRRRGGRRSQGSLIDLAARQQSRQTPDDMSAAAVSYINLQGPAPPGAVEGTSKKGADASGKAKSKPPASASSSAAQVNLRPKFCPYCGGEAQPQFRFCQFCGAALNFGGPGDFQQ</sequence>
<dbReference type="GO" id="GO:0004336">
    <property type="term" value="F:galactosylceramidase activity"/>
    <property type="evidence" value="ECO:0007669"/>
    <property type="project" value="InterPro"/>
</dbReference>
<protein>
    <recommendedName>
        <fullName evidence="3">RRM domain-containing protein</fullName>
    </recommendedName>
</protein>
<dbReference type="InterPro" id="IPR035979">
    <property type="entry name" value="RBD_domain_sf"/>
</dbReference>
<dbReference type="EMBL" id="CAJNNW010037069">
    <property type="protein sequence ID" value="CAE8739186.1"/>
    <property type="molecule type" value="Genomic_DNA"/>
</dbReference>
<evidence type="ECO:0000256" key="2">
    <source>
        <dbReference type="SAM" id="MobiDB-lite"/>
    </source>
</evidence>
<dbReference type="InterPro" id="IPR017853">
    <property type="entry name" value="GH"/>
</dbReference>
<feature type="compositionally biased region" description="Acidic residues" evidence="2">
    <location>
        <begin position="416"/>
        <end position="430"/>
    </location>
</feature>
<dbReference type="GO" id="GO:0006683">
    <property type="term" value="P:galactosylceramide catabolic process"/>
    <property type="evidence" value="ECO:0007669"/>
    <property type="project" value="InterPro"/>
</dbReference>
<dbReference type="SUPFAM" id="SSF54928">
    <property type="entry name" value="RNA-binding domain, RBD"/>
    <property type="match status" value="1"/>
</dbReference>
<dbReference type="InterPro" id="IPR007201">
    <property type="entry name" value="Mei2-like_Rrm_C"/>
</dbReference>
<dbReference type="InterPro" id="IPR049161">
    <property type="entry name" value="GH59_cat"/>
</dbReference>
<feature type="compositionally biased region" description="Acidic residues" evidence="2">
    <location>
        <begin position="383"/>
        <end position="394"/>
    </location>
</feature>
<comment type="caution">
    <text evidence="4">The sequence shown here is derived from an EMBL/GenBank/DDBJ whole genome shotgun (WGS) entry which is preliminary data.</text>
</comment>
<evidence type="ECO:0000256" key="1">
    <source>
        <dbReference type="PROSITE-ProRule" id="PRU00176"/>
    </source>
</evidence>
<dbReference type="Pfam" id="PF04059">
    <property type="entry name" value="RRM_2"/>
    <property type="match status" value="1"/>
</dbReference>
<dbReference type="GO" id="GO:0005764">
    <property type="term" value="C:lysosome"/>
    <property type="evidence" value="ECO:0007669"/>
    <property type="project" value="TreeGrafter"/>
</dbReference>
<dbReference type="SUPFAM" id="SSF51445">
    <property type="entry name" value="(Trans)glycosidases"/>
    <property type="match status" value="1"/>
</dbReference>
<proteinExistence type="predicted"/>
<reference evidence="4" key="1">
    <citation type="submission" date="2021-02" db="EMBL/GenBank/DDBJ databases">
        <authorList>
            <person name="Dougan E. K."/>
            <person name="Rhodes N."/>
            <person name="Thang M."/>
            <person name="Chan C."/>
        </authorList>
    </citation>
    <scope>NUCLEOTIDE SEQUENCE</scope>
</reference>
<dbReference type="InterPro" id="IPR011989">
    <property type="entry name" value="ARM-like"/>
</dbReference>
<keyword evidence="1" id="KW-0694">RNA-binding</keyword>
<dbReference type="PANTHER" id="PTHR15172">
    <property type="entry name" value="GALACTOCEREBROSIDASE"/>
    <property type="match status" value="1"/>
</dbReference>
<dbReference type="PROSITE" id="PS50102">
    <property type="entry name" value="RRM"/>
    <property type="match status" value="1"/>
</dbReference>
<dbReference type="CDD" id="cd12277">
    <property type="entry name" value="RRM3_MEI2_EAR1_like"/>
    <property type="match status" value="1"/>
</dbReference>
<dbReference type="GO" id="GO:0003723">
    <property type="term" value="F:RNA binding"/>
    <property type="evidence" value="ECO:0007669"/>
    <property type="project" value="UniProtKB-UniRule"/>
</dbReference>
<organism evidence="4 5">
    <name type="scientific">Polarella glacialis</name>
    <name type="common">Dinoflagellate</name>
    <dbReference type="NCBI Taxonomy" id="89957"/>
    <lineage>
        <taxon>Eukaryota</taxon>
        <taxon>Sar</taxon>
        <taxon>Alveolata</taxon>
        <taxon>Dinophyceae</taxon>
        <taxon>Suessiales</taxon>
        <taxon>Suessiaceae</taxon>
        <taxon>Polarella</taxon>
    </lineage>
</organism>
<evidence type="ECO:0000313" key="5">
    <source>
        <dbReference type="Proteomes" id="UP000626109"/>
    </source>
</evidence>
<dbReference type="Gene3D" id="1.25.10.10">
    <property type="entry name" value="Leucine-rich Repeat Variant"/>
    <property type="match status" value="1"/>
</dbReference>
<dbReference type="AlphaFoldDB" id="A0A813LUJ6"/>
<dbReference type="Pfam" id="PF02057">
    <property type="entry name" value="Glyco_hydro_59"/>
    <property type="match status" value="1"/>
</dbReference>
<feature type="region of interest" description="Disordered" evidence="2">
    <location>
        <begin position="1175"/>
        <end position="1206"/>
    </location>
</feature>
<dbReference type="Proteomes" id="UP000626109">
    <property type="component" value="Unassembled WGS sequence"/>
</dbReference>
<dbReference type="Gene3D" id="3.30.70.330">
    <property type="match status" value="1"/>
</dbReference>
<feature type="domain" description="RRM" evidence="3">
    <location>
        <begin position="1008"/>
        <end position="1093"/>
    </location>
</feature>
<dbReference type="PANTHER" id="PTHR15172:SF1">
    <property type="entry name" value="GALACTOCEREBROSIDASE"/>
    <property type="match status" value="1"/>
</dbReference>
<dbReference type="InterPro" id="IPR001286">
    <property type="entry name" value="Glyco_hydro_59"/>
</dbReference>
<feature type="region of interest" description="Disordered" evidence="2">
    <location>
        <begin position="370"/>
        <end position="398"/>
    </location>
</feature>
<dbReference type="GO" id="GO:0016020">
    <property type="term" value="C:membrane"/>
    <property type="evidence" value="ECO:0007669"/>
    <property type="project" value="GOC"/>
</dbReference>
<accession>A0A813LUJ6</accession>
<dbReference type="InterPro" id="IPR012677">
    <property type="entry name" value="Nucleotide-bd_a/b_plait_sf"/>
</dbReference>
<gene>
    <name evidence="4" type="ORF">PGLA2088_LOCUS49507</name>
</gene>
<name>A0A813LUJ6_POLGL</name>
<evidence type="ECO:0000259" key="3">
    <source>
        <dbReference type="PROSITE" id="PS50102"/>
    </source>
</evidence>
<dbReference type="InterPro" id="IPR016024">
    <property type="entry name" value="ARM-type_fold"/>
</dbReference>
<dbReference type="InterPro" id="IPR000504">
    <property type="entry name" value="RRM_dom"/>
</dbReference>
<feature type="region of interest" description="Disordered" evidence="2">
    <location>
        <begin position="414"/>
        <end position="438"/>
    </location>
</feature>
<feature type="compositionally biased region" description="Low complexity" evidence="2">
    <location>
        <begin position="1189"/>
        <end position="1206"/>
    </location>
</feature>